<dbReference type="STRING" id="1304281.ACM44_09910"/>
<evidence type="ECO:0000313" key="1">
    <source>
        <dbReference type="EMBL" id="KMQ70922.1"/>
    </source>
</evidence>
<reference evidence="1 2" key="1">
    <citation type="journal article" date="2004" name="Int. J. Syst. Evol. Microbiol.">
        <title>Kaistella koreensis gen. nov., sp. nov., a novel member of the Chryseobacterium-Bergeyella-Riemerella branch.</title>
        <authorList>
            <person name="Kim M.K."/>
            <person name="Im W.T."/>
            <person name="Shin Y.K."/>
            <person name="Lim J.H."/>
            <person name="Kim S.H."/>
            <person name="Lee B.C."/>
            <person name="Park M.Y."/>
            <person name="Lee K.Y."/>
            <person name="Lee S.T."/>
        </authorList>
    </citation>
    <scope>NUCLEOTIDE SEQUENCE [LARGE SCALE GENOMIC DNA]</scope>
    <source>
        <strain evidence="1 2">CCUG 49689</strain>
    </source>
</reference>
<dbReference type="OrthoDB" id="894042at2"/>
<gene>
    <name evidence="1" type="ORF">ACM44_09910</name>
</gene>
<accession>A0A0J7IY47</accession>
<proteinExistence type="predicted"/>
<comment type="caution">
    <text evidence="1">The sequence shown here is derived from an EMBL/GenBank/DDBJ whole genome shotgun (WGS) entry which is preliminary data.</text>
</comment>
<name>A0A0J7IY47_9FLAO</name>
<dbReference type="EMBL" id="LFNG01000012">
    <property type="protein sequence ID" value="KMQ70922.1"/>
    <property type="molecule type" value="Genomic_DNA"/>
</dbReference>
<evidence type="ECO:0000313" key="2">
    <source>
        <dbReference type="Proteomes" id="UP000035900"/>
    </source>
</evidence>
<sequence length="127" mass="14995">MKKWISYFFICAYLLSFPEARQILKFPTLVEHFISHKLRDHQTTFASFLKMHYLEDHGIDADYSQDMKLPFKVQDSSHYSLNIIVPPSNSETLAERSHLIDGVKHNFVYAESFFPSIFLKIWQPPKI</sequence>
<dbReference type="RefSeq" id="WP_048499871.1">
    <property type="nucleotide sequence ID" value="NZ_LFNG01000012.1"/>
</dbReference>
<organism evidence="1 2">
    <name type="scientific">Chryseobacterium koreense CCUG 49689</name>
    <dbReference type="NCBI Taxonomy" id="1304281"/>
    <lineage>
        <taxon>Bacteria</taxon>
        <taxon>Pseudomonadati</taxon>
        <taxon>Bacteroidota</taxon>
        <taxon>Flavobacteriia</taxon>
        <taxon>Flavobacteriales</taxon>
        <taxon>Weeksellaceae</taxon>
        <taxon>Chryseobacterium group</taxon>
        <taxon>Chryseobacterium</taxon>
    </lineage>
</organism>
<dbReference type="PATRIC" id="fig|1304281.5.peg.2133"/>
<keyword evidence="2" id="KW-1185">Reference proteome</keyword>
<dbReference type="AlphaFoldDB" id="A0A0J7IY47"/>
<dbReference type="Proteomes" id="UP000035900">
    <property type="component" value="Unassembled WGS sequence"/>
</dbReference>
<protein>
    <submittedName>
        <fullName evidence="1">Uncharacterized protein</fullName>
    </submittedName>
</protein>